<evidence type="ECO:0000313" key="2">
    <source>
        <dbReference type="Proteomes" id="UP000823928"/>
    </source>
</evidence>
<dbReference type="EMBL" id="DVIU01000079">
    <property type="protein sequence ID" value="HIS35731.1"/>
    <property type="molecule type" value="Genomic_DNA"/>
</dbReference>
<reference evidence="1" key="1">
    <citation type="submission" date="2020-10" db="EMBL/GenBank/DDBJ databases">
        <authorList>
            <person name="Gilroy R."/>
        </authorList>
    </citation>
    <scope>NUCLEOTIDE SEQUENCE</scope>
    <source>
        <strain evidence="1">6276</strain>
    </source>
</reference>
<gene>
    <name evidence="1" type="ORF">IAC10_03760</name>
</gene>
<dbReference type="AlphaFoldDB" id="A0A9D1EXT9"/>
<protein>
    <submittedName>
        <fullName evidence="1">Uncharacterized protein</fullName>
    </submittedName>
</protein>
<reference evidence="1" key="2">
    <citation type="journal article" date="2021" name="PeerJ">
        <title>Extensive microbial diversity within the chicken gut microbiome revealed by metagenomics and culture.</title>
        <authorList>
            <person name="Gilroy R."/>
            <person name="Ravi A."/>
            <person name="Getino M."/>
            <person name="Pursley I."/>
            <person name="Horton D.L."/>
            <person name="Alikhan N.F."/>
            <person name="Baker D."/>
            <person name="Gharbi K."/>
            <person name="Hall N."/>
            <person name="Watson M."/>
            <person name="Adriaenssens E.M."/>
            <person name="Foster-Nyarko E."/>
            <person name="Jarju S."/>
            <person name="Secka A."/>
            <person name="Antonio M."/>
            <person name="Oren A."/>
            <person name="Chaudhuri R.R."/>
            <person name="La Ragione R."/>
            <person name="Hildebrand F."/>
            <person name="Pallen M.J."/>
        </authorList>
    </citation>
    <scope>NUCLEOTIDE SEQUENCE</scope>
    <source>
        <strain evidence="1">6276</strain>
    </source>
</reference>
<comment type="caution">
    <text evidence="1">The sequence shown here is derived from an EMBL/GenBank/DDBJ whole genome shotgun (WGS) entry which is preliminary data.</text>
</comment>
<proteinExistence type="predicted"/>
<name>A0A9D1EXT9_9BACT</name>
<evidence type="ECO:0000313" key="1">
    <source>
        <dbReference type="EMBL" id="HIS35731.1"/>
    </source>
</evidence>
<sequence>MANLEELIGVLTEVQNLDPENKNADVRIYNKYILITRPDQEDGYFIKL</sequence>
<organism evidence="1 2">
    <name type="scientific">Candidatus Scatousia excrementigallinarum</name>
    <dbReference type="NCBI Taxonomy" id="2840935"/>
    <lineage>
        <taxon>Bacteria</taxon>
        <taxon>Candidatus Scatousia</taxon>
    </lineage>
</organism>
<dbReference type="Proteomes" id="UP000823928">
    <property type="component" value="Unassembled WGS sequence"/>
</dbReference>
<accession>A0A9D1EXT9</accession>